<keyword evidence="3" id="KW-0560">Oxidoreductase</keyword>
<gene>
    <name evidence="3" type="ORF">WHI96_23980</name>
</gene>
<reference evidence="3 4" key="1">
    <citation type="submission" date="2024-03" db="EMBL/GenBank/DDBJ databases">
        <title>Draft genome sequence of Pseudonocardia tropica JCM 19149.</title>
        <authorList>
            <person name="Butdee W."/>
            <person name="Duangmal K."/>
        </authorList>
    </citation>
    <scope>NUCLEOTIDE SEQUENCE [LARGE SCALE GENOMIC DNA]</scope>
    <source>
        <strain evidence="3 4">JCM 19149</strain>
    </source>
</reference>
<accession>A0ABV1K105</accession>
<proteinExistence type="predicted"/>
<dbReference type="InterPro" id="IPR036188">
    <property type="entry name" value="FAD/NAD-bd_sf"/>
</dbReference>
<keyword evidence="4" id="KW-1185">Reference proteome</keyword>
<dbReference type="Proteomes" id="UP001464923">
    <property type="component" value="Unassembled WGS sequence"/>
</dbReference>
<protein>
    <submittedName>
        <fullName evidence="3">FAD-dependent monooxygenase</fullName>
    </submittedName>
</protein>
<organism evidence="3 4">
    <name type="scientific">Pseudonocardia tropica</name>
    <dbReference type="NCBI Taxonomy" id="681289"/>
    <lineage>
        <taxon>Bacteria</taxon>
        <taxon>Bacillati</taxon>
        <taxon>Actinomycetota</taxon>
        <taxon>Actinomycetes</taxon>
        <taxon>Pseudonocardiales</taxon>
        <taxon>Pseudonocardiaceae</taxon>
        <taxon>Pseudonocardia</taxon>
    </lineage>
</organism>
<dbReference type="PANTHER" id="PTHR43422:SF3">
    <property type="entry name" value="THIAMINE THIAZOLE SYNTHASE"/>
    <property type="match status" value="1"/>
</dbReference>
<evidence type="ECO:0000313" key="3">
    <source>
        <dbReference type="EMBL" id="MEQ3541875.1"/>
    </source>
</evidence>
<feature type="compositionally biased region" description="Pro residues" evidence="1">
    <location>
        <begin position="449"/>
        <end position="458"/>
    </location>
</feature>
<dbReference type="EMBL" id="JBEDNP010000019">
    <property type="protein sequence ID" value="MEQ3541875.1"/>
    <property type="molecule type" value="Genomic_DNA"/>
</dbReference>
<evidence type="ECO:0000259" key="2">
    <source>
        <dbReference type="Pfam" id="PF01494"/>
    </source>
</evidence>
<dbReference type="InterPro" id="IPR002938">
    <property type="entry name" value="FAD-bd"/>
</dbReference>
<dbReference type="Pfam" id="PF01494">
    <property type="entry name" value="FAD_binding_3"/>
    <property type="match status" value="1"/>
</dbReference>
<name>A0ABV1K105_9PSEU</name>
<dbReference type="GO" id="GO:0004497">
    <property type="term" value="F:monooxygenase activity"/>
    <property type="evidence" value="ECO:0007669"/>
    <property type="project" value="UniProtKB-KW"/>
</dbReference>
<keyword evidence="3" id="KW-0503">Monooxygenase</keyword>
<dbReference type="RefSeq" id="WP_345640564.1">
    <property type="nucleotide sequence ID" value="NZ_BAABLY010000003.1"/>
</dbReference>
<comment type="caution">
    <text evidence="3">The sequence shown here is derived from an EMBL/GenBank/DDBJ whole genome shotgun (WGS) entry which is preliminary data.</text>
</comment>
<dbReference type="SUPFAM" id="SSF51905">
    <property type="entry name" value="FAD/NAD(P)-binding domain"/>
    <property type="match status" value="1"/>
</dbReference>
<evidence type="ECO:0000256" key="1">
    <source>
        <dbReference type="SAM" id="MobiDB-lite"/>
    </source>
</evidence>
<dbReference type="Gene3D" id="3.50.50.60">
    <property type="entry name" value="FAD/NAD(P)-binding domain"/>
    <property type="match status" value="3"/>
</dbReference>
<feature type="region of interest" description="Disordered" evidence="1">
    <location>
        <begin position="443"/>
        <end position="465"/>
    </location>
</feature>
<dbReference type="PANTHER" id="PTHR43422">
    <property type="entry name" value="THIAMINE THIAZOLE SYNTHASE"/>
    <property type="match status" value="1"/>
</dbReference>
<evidence type="ECO:0000313" key="4">
    <source>
        <dbReference type="Proteomes" id="UP001464923"/>
    </source>
</evidence>
<sequence>MTGTGSTDTTARGEHAVVLGAGIAGMLTARVLTESHGRVTVVDRDDLDAEGQRRGAPQGRHVHGLTETGRLIMEELFPGVTQELREAGVLTPEVLTDTRWYFGGLRAHSTSTGLTAVLASRPLLERVLRSRLATCPEIEIRPRTSAAGLVADAAGRVVGVRVGGPGGHEETITADLVVDATGRASRAPDWLAELGVDRPAEELVEIELGYSSRIYRRLPEHLDGDRAVNMAIGPGRRGATMVAIEGDRWHVTLGGTLGDHPPNDDDGYVAFAASLPSGDVHRVLDAAEPIEDAVPYRFKGSRRRYFERLTTPPEGFVVIGDAVCCLNPVYAQGMTVAAQEAVALRDCLRSGSRDLPRRFHRAAARRIDAAWQTSTGSDLAHPAVEGRRTLRTRLTNRWLKRILVAAHRDPAVARTFLRVSNLVEPSTALLSPSMVRRVLRHGSTRGLVPPAPATPSPEPEVGTPA</sequence>
<feature type="domain" description="FAD-binding" evidence="2">
    <location>
        <begin position="17"/>
        <end position="348"/>
    </location>
</feature>